<dbReference type="OrthoDB" id="9799036at2"/>
<dbReference type="Pfam" id="PF13279">
    <property type="entry name" value="4HBT_2"/>
    <property type="match status" value="1"/>
</dbReference>
<dbReference type="PANTHER" id="PTHR31793">
    <property type="entry name" value="4-HYDROXYBENZOYL-COA THIOESTERASE FAMILY MEMBER"/>
    <property type="match status" value="1"/>
</dbReference>
<sequence length="147" mass="16600">MTDSSLLSDYPVHTEIEVAWGEMDALQHVNNAVYFRYFETARIDYCQALDLMKILSASNIGPVVSETSCRYKLPVTFPDTLVVGSRIIEVKDDRFTMEYAVLSRKHQAISTLGKATIVMFDFKTGHKAPLPQSVIEHIDAVESRSNR</sequence>
<dbReference type="CDD" id="cd00586">
    <property type="entry name" value="4HBT"/>
    <property type="match status" value="1"/>
</dbReference>
<dbReference type="SUPFAM" id="SSF54637">
    <property type="entry name" value="Thioesterase/thiol ester dehydrase-isomerase"/>
    <property type="match status" value="1"/>
</dbReference>
<proteinExistence type="predicted"/>
<evidence type="ECO:0000313" key="2">
    <source>
        <dbReference type="Proteomes" id="UP000198854"/>
    </source>
</evidence>
<accession>A0A1G7XC30</accession>
<dbReference type="Gene3D" id="3.10.129.10">
    <property type="entry name" value="Hotdog Thioesterase"/>
    <property type="match status" value="1"/>
</dbReference>
<dbReference type="GO" id="GO:0047617">
    <property type="term" value="F:fatty acyl-CoA hydrolase activity"/>
    <property type="evidence" value="ECO:0007669"/>
    <property type="project" value="TreeGrafter"/>
</dbReference>
<dbReference type="InterPro" id="IPR050563">
    <property type="entry name" value="4-hydroxybenzoyl-CoA_TE"/>
</dbReference>
<gene>
    <name evidence="1" type="ORF">SAMN04488136_10372</name>
</gene>
<organism evidence="1 2">
    <name type="scientific">Vibrio xiamenensis</name>
    <dbReference type="NCBI Taxonomy" id="861298"/>
    <lineage>
        <taxon>Bacteria</taxon>
        <taxon>Pseudomonadati</taxon>
        <taxon>Pseudomonadota</taxon>
        <taxon>Gammaproteobacteria</taxon>
        <taxon>Vibrionales</taxon>
        <taxon>Vibrionaceae</taxon>
        <taxon>Vibrio</taxon>
    </lineage>
</organism>
<keyword evidence="1" id="KW-0378">Hydrolase</keyword>
<dbReference type="RefSeq" id="WP_093269805.1">
    <property type="nucleotide sequence ID" value="NZ_FNDD01000003.1"/>
</dbReference>
<dbReference type="Proteomes" id="UP000198854">
    <property type="component" value="Unassembled WGS sequence"/>
</dbReference>
<reference evidence="1 2" key="1">
    <citation type="submission" date="2016-10" db="EMBL/GenBank/DDBJ databases">
        <authorList>
            <person name="de Groot N.N."/>
        </authorList>
    </citation>
    <scope>NUCLEOTIDE SEQUENCE [LARGE SCALE GENOMIC DNA]</scope>
    <source>
        <strain evidence="1 2">CGMCC 1.10228</strain>
    </source>
</reference>
<keyword evidence="2" id="KW-1185">Reference proteome</keyword>
<dbReference type="AlphaFoldDB" id="A0A1G7XC30"/>
<dbReference type="PANTHER" id="PTHR31793:SF40">
    <property type="entry name" value="ACYL-COA THIOESTER HYDROLASE, YBGC_YBAW FAMILY"/>
    <property type="match status" value="1"/>
</dbReference>
<protein>
    <submittedName>
        <fullName evidence="1">Acyl-CoA thioester hydrolase</fullName>
    </submittedName>
</protein>
<dbReference type="STRING" id="861298.SAMN04488136_10372"/>
<name>A0A1G7XC30_9VIBR</name>
<evidence type="ECO:0000313" key="1">
    <source>
        <dbReference type="EMBL" id="SDG81683.1"/>
    </source>
</evidence>
<dbReference type="EMBL" id="FNDD01000003">
    <property type="protein sequence ID" value="SDG81683.1"/>
    <property type="molecule type" value="Genomic_DNA"/>
</dbReference>
<dbReference type="InterPro" id="IPR029069">
    <property type="entry name" value="HotDog_dom_sf"/>
</dbReference>